<organism evidence="2 3">
    <name type="scientific">Natronospira proteinivora</name>
    <dbReference type="NCBI Taxonomy" id="1807133"/>
    <lineage>
        <taxon>Bacteria</taxon>
        <taxon>Pseudomonadati</taxon>
        <taxon>Pseudomonadota</taxon>
        <taxon>Gammaproteobacteria</taxon>
        <taxon>Natronospirales</taxon>
        <taxon>Natronospiraceae</taxon>
        <taxon>Natronospira</taxon>
    </lineage>
</organism>
<dbReference type="RefSeq" id="WP_253446872.1">
    <property type="nucleotide sequence ID" value="NZ_JALJYF010000001.1"/>
</dbReference>
<accession>A0ABT1GAH5</accession>
<feature type="domain" description="AbiEi antitoxin C-terminal" evidence="1">
    <location>
        <begin position="78"/>
        <end position="230"/>
    </location>
</feature>
<comment type="caution">
    <text evidence="2">The sequence shown here is derived from an EMBL/GenBank/DDBJ whole genome shotgun (WGS) entry which is preliminary data.</text>
</comment>
<name>A0ABT1GAH5_9GAMM</name>
<dbReference type="Proteomes" id="UP001523550">
    <property type="component" value="Unassembled WGS sequence"/>
</dbReference>
<dbReference type="Pfam" id="PF09407">
    <property type="entry name" value="AbiEi_1"/>
    <property type="match status" value="1"/>
</dbReference>
<gene>
    <name evidence="2" type="ORF">J2T60_001218</name>
</gene>
<keyword evidence="3" id="KW-1185">Reference proteome</keyword>
<proteinExistence type="predicted"/>
<protein>
    <submittedName>
        <fullName evidence="2">Transcriptional regulator of viral defense system</fullName>
    </submittedName>
</protein>
<evidence type="ECO:0000313" key="3">
    <source>
        <dbReference type="Proteomes" id="UP001523550"/>
    </source>
</evidence>
<dbReference type="InterPro" id="IPR018547">
    <property type="entry name" value="AbiEi_C"/>
</dbReference>
<evidence type="ECO:0000313" key="2">
    <source>
        <dbReference type="EMBL" id="MCP1727253.1"/>
    </source>
</evidence>
<sequence>MAVSFVQSLHQAGDDIGAIEGAELRKDFRKFRDELIALGALEGYREGRKVVGYMIGVGALPKVERAVCSLDPFSYISHLSAMDWHGLTDRMPKTIFLTSPSKALWRTLSNARLEHSLGALLSVYQDAKLPAYHRLNMDKFRKRPLSVWSSSRLDQAYQAAYKRVENGEVRVATVGRCFLDMVREPDRCGGIYHVIEVFDEHAGSYSEQILSELHTHGNKLEQARVGYLLEQANPGLKGHPILEQWASEVTRGGSRKLDPAGDYSDEFSRRWALSINV</sequence>
<dbReference type="EMBL" id="JALJYF010000001">
    <property type="protein sequence ID" value="MCP1727253.1"/>
    <property type="molecule type" value="Genomic_DNA"/>
</dbReference>
<evidence type="ECO:0000259" key="1">
    <source>
        <dbReference type="Pfam" id="PF09407"/>
    </source>
</evidence>
<reference evidence="2 3" key="1">
    <citation type="submission" date="2022-03" db="EMBL/GenBank/DDBJ databases">
        <title>Genomic Encyclopedia of Type Strains, Phase III (KMG-III): the genomes of soil and plant-associated and newly described type strains.</title>
        <authorList>
            <person name="Whitman W."/>
        </authorList>
    </citation>
    <scope>NUCLEOTIDE SEQUENCE [LARGE SCALE GENOMIC DNA]</scope>
    <source>
        <strain evidence="2 3">BSker1</strain>
    </source>
</reference>